<feature type="region of interest" description="Disordered" evidence="4">
    <location>
        <begin position="1"/>
        <end position="47"/>
    </location>
</feature>
<feature type="compositionally biased region" description="Basic and acidic residues" evidence="4">
    <location>
        <begin position="1"/>
        <end position="14"/>
    </location>
</feature>
<evidence type="ECO:0000313" key="6">
    <source>
        <dbReference type="Proteomes" id="UP000803884"/>
    </source>
</evidence>
<dbReference type="GO" id="GO:0001682">
    <property type="term" value="P:tRNA 5'-leader removal"/>
    <property type="evidence" value="ECO:0007669"/>
    <property type="project" value="InterPro"/>
</dbReference>
<dbReference type="AlphaFoldDB" id="A0AB34KPY1"/>
<dbReference type="GO" id="GO:0003723">
    <property type="term" value="F:RNA binding"/>
    <property type="evidence" value="ECO:0007669"/>
    <property type="project" value="TreeGrafter"/>
</dbReference>
<dbReference type="Proteomes" id="UP000803884">
    <property type="component" value="Unassembled WGS sequence"/>
</dbReference>
<dbReference type="GO" id="GO:0000171">
    <property type="term" value="F:ribonuclease MRP activity"/>
    <property type="evidence" value="ECO:0007669"/>
    <property type="project" value="TreeGrafter"/>
</dbReference>
<evidence type="ECO:0000256" key="2">
    <source>
        <dbReference type="ARBA" id="ARBA00022694"/>
    </source>
</evidence>
<dbReference type="GeneID" id="96006314"/>
<keyword evidence="2" id="KW-0819">tRNA processing</keyword>
<proteinExistence type="predicted"/>
<comment type="subcellular location">
    <subcellularLocation>
        <location evidence="1">Nucleus</location>
    </subcellularLocation>
</comment>
<comment type="caution">
    <text evidence="5">The sequence shown here is derived from an EMBL/GenBank/DDBJ whole genome shotgun (WGS) entry which is preliminary data.</text>
</comment>
<dbReference type="GO" id="GO:0034965">
    <property type="term" value="P:intronic box C/D snoRNA processing"/>
    <property type="evidence" value="ECO:0007669"/>
    <property type="project" value="TreeGrafter"/>
</dbReference>
<dbReference type="GO" id="GO:0006364">
    <property type="term" value="P:rRNA processing"/>
    <property type="evidence" value="ECO:0007669"/>
    <property type="project" value="TreeGrafter"/>
</dbReference>
<keyword evidence="6" id="KW-1185">Reference proteome</keyword>
<dbReference type="InterPro" id="IPR036882">
    <property type="entry name" value="Alba-like_dom_sf"/>
</dbReference>
<organism evidence="5 6">
    <name type="scientific">Cladosporium halotolerans</name>
    <dbReference type="NCBI Taxonomy" id="1052096"/>
    <lineage>
        <taxon>Eukaryota</taxon>
        <taxon>Fungi</taxon>
        <taxon>Dikarya</taxon>
        <taxon>Ascomycota</taxon>
        <taxon>Pezizomycotina</taxon>
        <taxon>Dothideomycetes</taxon>
        <taxon>Dothideomycetidae</taxon>
        <taxon>Cladosporiales</taxon>
        <taxon>Cladosporiaceae</taxon>
        <taxon>Cladosporium</taxon>
    </lineage>
</organism>
<dbReference type="InterPro" id="IPR020241">
    <property type="entry name" value="RNase_P/MRP_Pop7_fungi"/>
</dbReference>
<gene>
    <name evidence="5" type="ORF">WHR41_04870</name>
</gene>
<name>A0AB34KPY1_9PEZI</name>
<accession>A0AB34KPY1</accession>
<dbReference type="RefSeq" id="XP_069229262.1">
    <property type="nucleotide sequence ID" value="XM_069373476.1"/>
</dbReference>
<protein>
    <submittedName>
        <fullName evidence="5">Uncharacterized protein</fullName>
    </submittedName>
</protein>
<dbReference type="PANTHER" id="PTHR28256:SF1">
    <property type="entry name" value="RIBONUCLEASES P_MRP PROTEIN SUBUNIT POP7"/>
    <property type="match status" value="1"/>
</dbReference>
<dbReference type="Pfam" id="PF12328">
    <property type="entry name" value="Rpp20"/>
    <property type="match status" value="1"/>
</dbReference>
<feature type="region of interest" description="Disordered" evidence="4">
    <location>
        <begin position="173"/>
        <end position="206"/>
    </location>
</feature>
<feature type="region of interest" description="Disordered" evidence="4">
    <location>
        <begin position="83"/>
        <end position="102"/>
    </location>
</feature>
<dbReference type="Gene3D" id="3.30.110.20">
    <property type="entry name" value="Alba-like domain"/>
    <property type="match status" value="1"/>
</dbReference>
<evidence type="ECO:0000256" key="4">
    <source>
        <dbReference type="SAM" id="MobiDB-lite"/>
    </source>
</evidence>
<dbReference type="EMBL" id="JAAQHG020000016">
    <property type="protein sequence ID" value="KAL1586157.1"/>
    <property type="molecule type" value="Genomic_DNA"/>
</dbReference>
<dbReference type="InterPro" id="IPR014612">
    <property type="entry name" value="Pop7/Rpp20"/>
</dbReference>
<sequence>MATKDETSKGASKPEHKKLPRLPKDASVSKRPLLRPAIASPYTSSSTQKVVYVSARTPFMSAVKRVEKLLDLADKRDVQAATTLAQKNKRKRRRDDDGGEDDIGAVARFAEEGKDKKRRVGGVGGEQVLVKGTGKAVGKVMEIGCWFMQRDAFEVRVKTGSVGAVDDVDVPEREADGGEEMEIDQAGPTTDKAERDTKEAEPMDEAVSGTRIRYLSVLEVAVSLR</sequence>
<dbReference type="GO" id="GO:0005655">
    <property type="term" value="C:nucleolar ribonuclease P complex"/>
    <property type="evidence" value="ECO:0007669"/>
    <property type="project" value="InterPro"/>
</dbReference>
<dbReference type="GO" id="GO:0000172">
    <property type="term" value="C:ribonuclease MRP complex"/>
    <property type="evidence" value="ECO:0007669"/>
    <property type="project" value="InterPro"/>
</dbReference>
<dbReference type="GO" id="GO:0004526">
    <property type="term" value="F:ribonuclease P activity"/>
    <property type="evidence" value="ECO:0007669"/>
    <property type="project" value="TreeGrafter"/>
</dbReference>
<dbReference type="GO" id="GO:0000294">
    <property type="term" value="P:nuclear-transcribed mRNA catabolic process, RNase MRP-dependent"/>
    <property type="evidence" value="ECO:0007669"/>
    <property type="project" value="TreeGrafter"/>
</dbReference>
<reference evidence="5 6" key="1">
    <citation type="journal article" date="2020" name="Microbiol. Resour. Announc.">
        <title>Draft Genome Sequence of a Cladosporium Species Isolated from the Mesophotic Ascidian Didemnum maculosum.</title>
        <authorList>
            <person name="Gioti A."/>
            <person name="Siaperas R."/>
            <person name="Nikolaivits E."/>
            <person name="Le Goff G."/>
            <person name="Ouazzani J."/>
            <person name="Kotoulas G."/>
            <person name="Topakas E."/>
        </authorList>
    </citation>
    <scope>NUCLEOTIDE SEQUENCE [LARGE SCALE GENOMIC DNA]</scope>
    <source>
        <strain evidence="5 6">TM138-S3</strain>
    </source>
</reference>
<keyword evidence="3" id="KW-0539">Nucleus</keyword>
<evidence type="ECO:0000256" key="3">
    <source>
        <dbReference type="ARBA" id="ARBA00023242"/>
    </source>
</evidence>
<dbReference type="PANTHER" id="PTHR28256">
    <property type="entry name" value="RIBONUCLEASES P/MRP PROTEIN SUBUNIT POP7"/>
    <property type="match status" value="1"/>
</dbReference>
<evidence type="ECO:0000313" key="5">
    <source>
        <dbReference type="EMBL" id="KAL1586157.1"/>
    </source>
</evidence>
<evidence type="ECO:0000256" key="1">
    <source>
        <dbReference type="ARBA" id="ARBA00004123"/>
    </source>
</evidence>
<feature type="compositionally biased region" description="Basic and acidic residues" evidence="4">
    <location>
        <begin position="191"/>
        <end position="201"/>
    </location>
</feature>